<feature type="active site" evidence="11">
    <location>
        <position position="276"/>
    </location>
</feature>
<dbReference type="Gene3D" id="1.10.150.130">
    <property type="match status" value="1"/>
</dbReference>
<reference evidence="14 15" key="1">
    <citation type="submission" date="2018-04" db="EMBL/GenBank/DDBJ databases">
        <title>Complete genome sequence of Hydrogenophilus thermoluteolus TH-1.</title>
        <authorList>
            <person name="Arai H."/>
        </authorList>
    </citation>
    <scope>NUCLEOTIDE SEQUENCE [LARGE SCALE GENOMIC DNA]</scope>
    <source>
        <strain evidence="14 15">TH-1</strain>
    </source>
</reference>
<evidence type="ECO:0000256" key="2">
    <source>
        <dbReference type="ARBA" id="ARBA00010450"/>
    </source>
</evidence>
<keyword evidence="8 11" id="KW-0238">DNA-binding</keyword>
<dbReference type="SUPFAM" id="SSF56349">
    <property type="entry name" value="DNA breaking-rejoining enzymes"/>
    <property type="match status" value="1"/>
</dbReference>
<dbReference type="InterPro" id="IPR023009">
    <property type="entry name" value="Tyrosine_recombinase_XerC/XerD"/>
</dbReference>
<evidence type="ECO:0000256" key="9">
    <source>
        <dbReference type="ARBA" id="ARBA00023172"/>
    </source>
</evidence>
<comment type="function">
    <text evidence="11">Site-specific tyrosine recombinase, which acts by catalyzing the cutting and rejoining of the recombining DNA molecules. The XerC-XerD complex is essential to convert dimers of the bacterial chromosome into monomers to permit their segregation at cell division. It also contributes to the segregational stability of plasmids.</text>
</comment>
<dbReference type="CDD" id="cd00798">
    <property type="entry name" value="INT_XerDC_C"/>
    <property type="match status" value="1"/>
</dbReference>
<dbReference type="PROSITE" id="PS51900">
    <property type="entry name" value="CB"/>
    <property type="match status" value="1"/>
</dbReference>
<dbReference type="PANTHER" id="PTHR30349">
    <property type="entry name" value="PHAGE INTEGRASE-RELATED"/>
    <property type="match status" value="1"/>
</dbReference>
<feature type="domain" description="Core-binding (CB)" evidence="13">
    <location>
        <begin position="11"/>
        <end position="93"/>
    </location>
</feature>
<dbReference type="RefSeq" id="WP_269461295.1">
    <property type="nucleotide sequence ID" value="NZ_AP018558.1"/>
</dbReference>
<accession>A0A2Z6DZ44</accession>
<keyword evidence="7 11" id="KW-0229">DNA integration</keyword>
<evidence type="ECO:0000259" key="12">
    <source>
        <dbReference type="PROSITE" id="PS51898"/>
    </source>
</evidence>
<dbReference type="InterPro" id="IPR011932">
    <property type="entry name" value="Recomb_XerD"/>
</dbReference>
<dbReference type="Pfam" id="PF00589">
    <property type="entry name" value="Phage_integrase"/>
    <property type="match status" value="1"/>
</dbReference>
<dbReference type="GO" id="GO:0009037">
    <property type="term" value="F:tyrosine-based site-specific recombinase activity"/>
    <property type="evidence" value="ECO:0007669"/>
    <property type="project" value="UniProtKB-UniRule"/>
</dbReference>
<dbReference type="InterPro" id="IPR010998">
    <property type="entry name" value="Integrase_recombinase_N"/>
</dbReference>
<dbReference type="NCBIfam" id="TIGR02225">
    <property type="entry name" value="recomb_XerD"/>
    <property type="match status" value="1"/>
</dbReference>
<dbReference type="Gene3D" id="1.10.443.10">
    <property type="entry name" value="Intergrase catalytic core"/>
    <property type="match status" value="1"/>
</dbReference>
<comment type="similarity">
    <text evidence="2 11">Belongs to the 'phage' integrase family. XerD subfamily.</text>
</comment>
<comment type="subunit">
    <text evidence="11">Forms a cyclic heterotetrameric complex composed of two molecules of XerC and two molecules of XerD.</text>
</comment>
<dbReference type="InterPro" id="IPR004107">
    <property type="entry name" value="Integrase_SAM-like_N"/>
</dbReference>
<evidence type="ECO:0000256" key="8">
    <source>
        <dbReference type="ARBA" id="ARBA00023125"/>
    </source>
</evidence>
<evidence type="ECO:0000313" key="14">
    <source>
        <dbReference type="EMBL" id="BBD77824.1"/>
    </source>
</evidence>
<keyword evidence="5 11" id="KW-0132">Cell division</keyword>
<dbReference type="InterPro" id="IPR013762">
    <property type="entry name" value="Integrase-like_cat_sf"/>
</dbReference>
<dbReference type="Proteomes" id="UP000262004">
    <property type="component" value="Chromosome"/>
</dbReference>
<dbReference type="GO" id="GO:0005737">
    <property type="term" value="C:cytoplasm"/>
    <property type="evidence" value="ECO:0007669"/>
    <property type="project" value="UniProtKB-SubCell"/>
</dbReference>
<dbReference type="InterPro" id="IPR050090">
    <property type="entry name" value="Tyrosine_recombinase_XerCD"/>
</dbReference>
<keyword evidence="9 11" id="KW-0233">DNA recombination</keyword>
<organism evidence="14 15">
    <name type="scientific">Hydrogenophilus thermoluteolus</name>
    <name type="common">Pseudomonas hydrogenothermophila</name>
    <dbReference type="NCBI Taxonomy" id="297"/>
    <lineage>
        <taxon>Bacteria</taxon>
        <taxon>Pseudomonadati</taxon>
        <taxon>Pseudomonadota</taxon>
        <taxon>Hydrogenophilia</taxon>
        <taxon>Hydrogenophilales</taxon>
        <taxon>Hydrogenophilaceae</taxon>
        <taxon>Hydrogenophilus</taxon>
    </lineage>
</organism>
<dbReference type="GO" id="GO:0003677">
    <property type="term" value="F:DNA binding"/>
    <property type="evidence" value="ECO:0007669"/>
    <property type="project" value="UniProtKB-UniRule"/>
</dbReference>
<gene>
    <name evidence="11" type="primary">xerD</name>
    <name evidence="14" type="ORF">HPTL_1564</name>
</gene>
<evidence type="ECO:0000256" key="4">
    <source>
        <dbReference type="ARBA" id="ARBA00022490"/>
    </source>
</evidence>
<feature type="active site" evidence="11">
    <location>
        <position position="154"/>
    </location>
</feature>
<dbReference type="HAMAP" id="MF_01808">
    <property type="entry name" value="Recomb_XerC_XerD"/>
    <property type="match status" value="1"/>
</dbReference>
<feature type="active site" description="O-(3'-phospho-DNA)-tyrosine intermediate" evidence="11">
    <location>
        <position position="285"/>
    </location>
</feature>
<evidence type="ECO:0000256" key="11">
    <source>
        <dbReference type="HAMAP-Rule" id="MF_01807"/>
    </source>
</evidence>
<dbReference type="PROSITE" id="PS51898">
    <property type="entry name" value="TYR_RECOMBINASE"/>
    <property type="match status" value="1"/>
</dbReference>
<dbReference type="GO" id="GO:0007059">
    <property type="term" value="P:chromosome segregation"/>
    <property type="evidence" value="ECO:0007669"/>
    <property type="project" value="UniProtKB-UniRule"/>
</dbReference>
<dbReference type="InterPro" id="IPR044068">
    <property type="entry name" value="CB"/>
</dbReference>
<evidence type="ECO:0000256" key="5">
    <source>
        <dbReference type="ARBA" id="ARBA00022618"/>
    </source>
</evidence>
<feature type="active site" evidence="11">
    <location>
        <position position="253"/>
    </location>
</feature>
<keyword evidence="6 11" id="KW-0159">Chromosome partition</keyword>
<keyword evidence="10 11" id="KW-0131">Cell cycle</keyword>
<evidence type="ECO:0000256" key="6">
    <source>
        <dbReference type="ARBA" id="ARBA00022829"/>
    </source>
</evidence>
<name>A0A2Z6DZ44_HYDTE</name>
<evidence type="ECO:0000256" key="10">
    <source>
        <dbReference type="ARBA" id="ARBA00023306"/>
    </source>
</evidence>
<dbReference type="PANTHER" id="PTHR30349:SF90">
    <property type="entry name" value="TYROSINE RECOMBINASE XERD"/>
    <property type="match status" value="1"/>
</dbReference>
<evidence type="ECO:0000256" key="7">
    <source>
        <dbReference type="ARBA" id="ARBA00022908"/>
    </source>
</evidence>
<dbReference type="HAMAP" id="MF_01807">
    <property type="entry name" value="Recomb_XerD"/>
    <property type="match status" value="1"/>
</dbReference>
<evidence type="ECO:0000256" key="1">
    <source>
        <dbReference type="ARBA" id="ARBA00004496"/>
    </source>
</evidence>
<feature type="active site" evidence="11">
    <location>
        <position position="178"/>
    </location>
</feature>
<evidence type="ECO:0000256" key="3">
    <source>
        <dbReference type="ARBA" id="ARBA00015810"/>
    </source>
</evidence>
<protein>
    <recommendedName>
        <fullName evidence="3 11">Tyrosine recombinase XerD</fullName>
    </recommendedName>
</protein>
<evidence type="ECO:0000313" key="15">
    <source>
        <dbReference type="Proteomes" id="UP000262004"/>
    </source>
</evidence>
<dbReference type="NCBIfam" id="NF001399">
    <property type="entry name" value="PRK00283.1"/>
    <property type="match status" value="1"/>
</dbReference>
<dbReference type="GO" id="GO:0006313">
    <property type="term" value="P:DNA transposition"/>
    <property type="evidence" value="ECO:0007669"/>
    <property type="project" value="UniProtKB-UniRule"/>
</dbReference>
<keyword evidence="4 11" id="KW-0963">Cytoplasm</keyword>
<dbReference type="InterPro" id="IPR002104">
    <property type="entry name" value="Integrase_catalytic"/>
</dbReference>
<feature type="domain" description="Tyr recombinase" evidence="12">
    <location>
        <begin position="114"/>
        <end position="298"/>
    </location>
</feature>
<sequence>MTRAKPVTLTPLSQQWIDAFIDHLWWEEGLSANTRASYRHDLTGFAQWLEQRNETFRTVTAVTLLTYLAEKPSKTASQRRLIACWRKFFGWLVREGKMAHNPCLTLTQPPLPPRLPKTLTENEVENLLQAPDPETLLGLRDKAILELLYATGLRVGELVTLHLAQLRLQEGWLIATGKGNKERLIPFGELAGEWLSRYLRDARPKLCKPHTTDALFLTQNGGAMTRQRCWQLIKRYAIAAGIDPRKISPHTLRHAFATHLLNHGADLRAVQMLLGHADISTTQIYTHVAHARLEALYHRHHPRA</sequence>
<comment type="subcellular location">
    <subcellularLocation>
        <location evidence="1 11">Cytoplasm</location>
    </subcellularLocation>
</comment>
<dbReference type="InterPro" id="IPR011010">
    <property type="entry name" value="DNA_brk_join_enz"/>
</dbReference>
<dbReference type="EMBL" id="AP018558">
    <property type="protein sequence ID" value="BBD77824.1"/>
    <property type="molecule type" value="Genomic_DNA"/>
</dbReference>
<feature type="active site" evidence="11">
    <location>
        <position position="250"/>
    </location>
</feature>
<keyword evidence="15" id="KW-1185">Reference proteome</keyword>
<evidence type="ECO:0000259" key="13">
    <source>
        <dbReference type="PROSITE" id="PS51900"/>
    </source>
</evidence>
<dbReference type="GO" id="GO:0051301">
    <property type="term" value="P:cell division"/>
    <property type="evidence" value="ECO:0007669"/>
    <property type="project" value="UniProtKB-KW"/>
</dbReference>
<dbReference type="KEGG" id="htl:HPTL_1564"/>
<dbReference type="AlphaFoldDB" id="A0A2Z6DZ44"/>
<proteinExistence type="inferred from homology"/>
<dbReference type="Pfam" id="PF02899">
    <property type="entry name" value="Phage_int_SAM_1"/>
    <property type="match status" value="1"/>
</dbReference>